<dbReference type="EMBL" id="VTPC01091195">
    <property type="protein sequence ID" value="KAF2879283.1"/>
    <property type="molecule type" value="Genomic_DNA"/>
</dbReference>
<accession>A0A8K0FYH9</accession>
<dbReference type="PANTHER" id="PTHR45749">
    <property type="match status" value="1"/>
</dbReference>
<name>A0A8K0FYH9_IGNLU</name>
<proteinExistence type="predicted"/>
<keyword evidence="2" id="KW-1185">Reference proteome</keyword>
<dbReference type="AlphaFoldDB" id="A0A8K0FYH9"/>
<evidence type="ECO:0000313" key="1">
    <source>
        <dbReference type="EMBL" id="KAF2879283.1"/>
    </source>
</evidence>
<dbReference type="Proteomes" id="UP000801492">
    <property type="component" value="Unassembled WGS sequence"/>
</dbReference>
<dbReference type="PANTHER" id="PTHR45749:SF21">
    <property type="entry name" value="DUF4371 DOMAIN-CONTAINING PROTEIN"/>
    <property type="match status" value="1"/>
</dbReference>
<evidence type="ECO:0000313" key="2">
    <source>
        <dbReference type="Proteomes" id="UP000801492"/>
    </source>
</evidence>
<comment type="caution">
    <text evidence="1">The sequence shown here is derived from an EMBL/GenBank/DDBJ whole genome shotgun (WGS) entry which is preliminary data.</text>
</comment>
<reference evidence="1" key="1">
    <citation type="submission" date="2019-08" db="EMBL/GenBank/DDBJ databases">
        <title>The genome of the North American firefly Photinus pyralis.</title>
        <authorList>
            <consortium name="Photinus pyralis genome working group"/>
            <person name="Fallon T.R."/>
            <person name="Sander Lower S.E."/>
            <person name="Weng J.-K."/>
        </authorList>
    </citation>
    <scope>NUCLEOTIDE SEQUENCE</scope>
    <source>
        <strain evidence="1">TRF0915ILg1</strain>
        <tissue evidence="1">Whole body</tissue>
    </source>
</reference>
<dbReference type="OrthoDB" id="6589422at2759"/>
<organism evidence="1 2">
    <name type="scientific">Ignelater luminosus</name>
    <name type="common">Cucubano</name>
    <name type="synonym">Pyrophorus luminosus</name>
    <dbReference type="NCBI Taxonomy" id="2038154"/>
    <lineage>
        <taxon>Eukaryota</taxon>
        <taxon>Metazoa</taxon>
        <taxon>Ecdysozoa</taxon>
        <taxon>Arthropoda</taxon>
        <taxon>Hexapoda</taxon>
        <taxon>Insecta</taxon>
        <taxon>Pterygota</taxon>
        <taxon>Neoptera</taxon>
        <taxon>Endopterygota</taxon>
        <taxon>Coleoptera</taxon>
        <taxon>Polyphaga</taxon>
        <taxon>Elateriformia</taxon>
        <taxon>Elateroidea</taxon>
        <taxon>Elateridae</taxon>
        <taxon>Agrypninae</taxon>
        <taxon>Pyrophorini</taxon>
        <taxon>Ignelater</taxon>
    </lineage>
</organism>
<protein>
    <recommendedName>
        <fullName evidence="3">HAT C-terminal dimerisation domain-containing protein</fullName>
    </recommendedName>
</protein>
<sequence length="361" mass="41146">MTLDEIMKDPNTPRDAKTVFTVMLKISESSQLFLNHNFTVTGAWEAILTLKNMLIWRSNDVTFAKLLKEAQDLSKPVKLDEPRETIRKPQNRLEQTATSSDPVQMTAEMKLKKDFFVVDKIIKLESILHADMLDLTKLKDFLGIHYTDFNVERLRAQLMMLPSIFKDDDCRNNVSNIATVISRQPEKVRRLFKEVETLIILLLTVPALEASAERSFSAVRRILSWNCSSMTQKRLGQSYDDASNMSGQAKIKEKCQYATDVLCAAHSLSSSAAECCLEATKFFGLLRNLYVFFTVSTERTKLLQSFLIKPENVTVKNLSHTQWSARDDACASLNKDWNQTIVALEAMPTKNLLLKMKLQGY</sequence>
<gene>
    <name evidence="1" type="ORF">ILUMI_26889</name>
</gene>
<evidence type="ECO:0008006" key="3">
    <source>
        <dbReference type="Google" id="ProtNLM"/>
    </source>
</evidence>